<feature type="region of interest" description="Disordered" evidence="2">
    <location>
        <begin position="1"/>
        <end position="84"/>
    </location>
</feature>
<evidence type="ECO:0000313" key="4">
    <source>
        <dbReference type="Proteomes" id="UP000256328"/>
    </source>
</evidence>
<feature type="compositionally biased region" description="Acidic residues" evidence="2">
    <location>
        <begin position="240"/>
        <end position="252"/>
    </location>
</feature>
<sequence>MSSVDLPDVPMPSGASKRKQHPSRDIYDIQHSPDRDNPPAMVGSGDSSPGRAKRRRPASAIAFGNTDPAKTESIARSTRSHKDARVLVPESLSNKVGASVKEVGGAGTVTTTTKLGRRGRLARIKAKKPMVPASSNLSSISSTSPVISESHKPGTYVNHERSIASKATFQKKSPEISVEGSTQAMDEISSILMGPSPAKVSRTDLKPKDTPQRKIGFKDGIRVHYGNADKEASISPSMENTDEAEEESLEDEVQPRPHVVSFARRGSLPRELDECFDIDTIEKLLETLERVGHSYKGNKWCRIEKRPSPERGPGKRIVRQLQNLADTYLQMKALGPTEDIDALSALDKHHGHATDIICSLENNWLSSLKERLAPAQNEASGCLTTLLRDTYFHILPKYVKVLKLAVELYTSEDHGFTVPALKELTRILKMAMDLAEAALNAPKEAQPRPEKSASYHIMKPTKQAMPVLRSLYGRCKDELRARKDDAEEKILKERRRRRTLELAKEKEEHETLAKEDLKRMMMEKARAQREIIAQKLGCASDQRPSSGFRFDPSQKMSFSKTTLEHMARQKERAEEKVRLLADRLRATQHRATDSAISERRESASPPVDLMDEEAQGGDDDDSPFNHSVEQDVQRVRLFGQKNKRPNNVERSWSFRDKEIFIEVLRDQCSNPDKYELLSQLLDRSLDEIFDKVKEFKEAMDIAHEKGLFTDIADDWIEAIRIEH</sequence>
<evidence type="ECO:0000313" key="3">
    <source>
        <dbReference type="EMBL" id="RDW85768.1"/>
    </source>
</evidence>
<feature type="region of interest" description="Disordered" evidence="2">
    <location>
        <begin position="227"/>
        <end position="254"/>
    </location>
</feature>
<feature type="region of interest" description="Disordered" evidence="2">
    <location>
        <begin position="127"/>
        <end position="153"/>
    </location>
</feature>
<dbReference type="EMBL" id="PDLN01000005">
    <property type="protein sequence ID" value="RDW85768.1"/>
    <property type="molecule type" value="Genomic_DNA"/>
</dbReference>
<protein>
    <submittedName>
        <fullName evidence="3">Uncharacterized protein</fullName>
    </submittedName>
</protein>
<dbReference type="AlphaFoldDB" id="A0A3D8SJ02"/>
<comment type="caution">
    <text evidence="3">The sequence shown here is derived from an EMBL/GenBank/DDBJ whole genome shotgun (WGS) entry which is preliminary data.</text>
</comment>
<feature type="region of interest" description="Disordered" evidence="2">
    <location>
        <begin position="588"/>
        <end position="626"/>
    </location>
</feature>
<feature type="compositionally biased region" description="Basic and acidic residues" evidence="2">
    <location>
        <begin position="201"/>
        <end position="214"/>
    </location>
</feature>
<reference evidence="3 4" key="1">
    <citation type="journal article" date="2018" name="IMA Fungus">
        <title>IMA Genome-F 9: Draft genome sequence of Annulohypoxylon stygium, Aspergillus mulundensis, Berkeleyomyces basicola (syn. Thielaviopsis basicola), Ceratocystis smalleyi, two Cercospora beticola strains, Coleophoma cylindrospora, Fusarium fracticaudum, Phialophora cf. hyalina, and Morchella septimelata.</title>
        <authorList>
            <person name="Wingfield B.D."/>
            <person name="Bills G.F."/>
            <person name="Dong Y."/>
            <person name="Huang W."/>
            <person name="Nel W.J."/>
            <person name="Swalarsk-Parry B.S."/>
            <person name="Vaghefi N."/>
            <person name="Wilken P.M."/>
            <person name="An Z."/>
            <person name="de Beer Z.W."/>
            <person name="De Vos L."/>
            <person name="Chen L."/>
            <person name="Duong T.A."/>
            <person name="Gao Y."/>
            <person name="Hammerbacher A."/>
            <person name="Kikkert J.R."/>
            <person name="Li Y."/>
            <person name="Li H."/>
            <person name="Li K."/>
            <person name="Li Q."/>
            <person name="Liu X."/>
            <person name="Ma X."/>
            <person name="Naidoo K."/>
            <person name="Pethybridge S.J."/>
            <person name="Sun J."/>
            <person name="Steenkamp E.T."/>
            <person name="van der Nest M.A."/>
            <person name="van Wyk S."/>
            <person name="Wingfield M.J."/>
            <person name="Xiong C."/>
            <person name="Yue Q."/>
            <person name="Zhang X."/>
        </authorList>
    </citation>
    <scope>NUCLEOTIDE SEQUENCE [LARGE SCALE GENOMIC DNA]</scope>
    <source>
        <strain evidence="3 4">BP5796</strain>
    </source>
</reference>
<feature type="compositionally biased region" description="Low complexity" evidence="2">
    <location>
        <begin position="134"/>
        <end position="148"/>
    </location>
</feature>
<name>A0A3D8SJ02_9HELO</name>
<feature type="coiled-coil region" evidence="1">
    <location>
        <begin position="476"/>
        <end position="510"/>
    </location>
</feature>
<gene>
    <name evidence="3" type="ORF">BP5796_04093</name>
</gene>
<dbReference type="OrthoDB" id="3439676at2759"/>
<proteinExistence type="predicted"/>
<keyword evidence="4" id="KW-1185">Reference proteome</keyword>
<accession>A0A3D8SJ02</accession>
<feature type="compositionally biased region" description="Acidic residues" evidence="2">
    <location>
        <begin position="609"/>
        <end position="622"/>
    </location>
</feature>
<evidence type="ECO:0000256" key="1">
    <source>
        <dbReference type="SAM" id="Coils"/>
    </source>
</evidence>
<feature type="compositionally biased region" description="Basic and acidic residues" evidence="2">
    <location>
        <begin position="22"/>
        <end position="37"/>
    </location>
</feature>
<keyword evidence="1" id="KW-0175">Coiled coil</keyword>
<evidence type="ECO:0000256" key="2">
    <source>
        <dbReference type="SAM" id="MobiDB-lite"/>
    </source>
</evidence>
<feature type="compositionally biased region" description="Basic and acidic residues" evidence="2">
    <location>
        <begin position="588"/>
        <end position="602"/>
    </location>
</feature>
<dbReference type="Proteomes" id="UP000256328">
    <property type="component" value="Unassembled WGS sequence"/>
</dbReference>
<organism evidence="3 4">
    <name type="scientific">Coleophoma crateriformis</name>
    <dbReference type="NCBI Taxonomy" id="565419"/>
    <lineage>
        <taxon>Eukaryota</taxon>
        <taxon>Fungi</taxon>
        <taxon>Dikarya</taxon>
        <taxon>Ascomycota</taxon>
        <taxon>Pezizomycotina</taxon>
        <taxon>Leotiomycetes</taxon>
        <taxon>Helotiales</taxon>
        <taxon>Dermateaceae</taxon>
        <taxon>Coleophoma</taxon>
    </lineage>
</organism>
<feature type="region of interest" description="Disordered" evidence="2">
    <location>
        <begin position="194"/>
        <end position="214"/>
    </location>
</feature>